<proteinExistence type="predicted"/>
<comment type="caution">
    <text evidence="1">The sequence shown here is derived from an EMBL/GenBank/DDBJ whole genome shotgun (WGS) entry which is preliminary data.</text>
</comment>
<dbReference type="AlphaFoldDB" id="A0A8T3APV2"/>
<sequence>MKATMIYLIGPLISSTLLLIGIKSTKSCASLLKIASRLLLLHPELNMPVAISITFEVILPITHTFKFC</sequence>
<reference evidence="1" key="1">
    <citation type="journal article" date="2022" name="Front. Genet.">
        <title>Chromosome-Scale Assembly of the Dendrobium nobile Genome Provides Insights Into the Molecular Mechanism of the Biosynthesis of the Medicinal Active Ingredient of Dendrobium.</title>
        <authorList>
            <person name="Xu Q."/>
            <person name="Niu S.-C."/>
            <person name="Li K.-L."/>
            <person name="Zheng P.-J."/>
            <person name="Zhang X.-J."/>
            <person name="Jia Y."/>
            <person name="Liu Y."/>
            <person name="Niu Y.-X."/>
            <person name="Yu L.-H."/>
            <person name="Chen D.-F."/>
            <person name="Zhang G.-Q."/>
        </authorList>
    </citation>
    <scope>NUCLEOTIDE SEQUENCE</scope>
    <source>
        <tissue evidence="1">Leaf</tissue>
    </source>
</reference>
<dbReference type="EMBL" id="JAGYWB010000015">
    <property type="protein sequence ID" value="KAI0498101.1"/>
    <property type="molecule type" value="Genomic_DNA"/>
</dbReference>
<protein>
    <submittedName>
        <fullName evidence="1">Uncharacterized protein</fullName>
    </submittedName>
</protein>
<evidence type="ECO:0000313" key="2">
    <source>
        <dbReference type="Proteomes" id="UP000829196"/>
    </source>
</evidence>
<gene>
    <name evidence="1" type="ORF">KFK09_021342</name>
</gene>
<accession>A0A8T3APV2</accession>
<organism evidence="1 2">
    <name type="scientific">Dendrobium nobile</name>
    <name type="common">Orchid</name>
    <dbReference type="NCBI Taxonomy" id="94219"/>
    <lineage>
        <taxon>Eukaryota</taxon>
        <taxon>Viridiplantae</taxon>
        <taxon>Streptophyta</taxon>
        <taxon>Embryophyta</taxon>
        <taxon>Tracheophyta</taxon>
        <taxon>Spermatophyta</taxon>
        <taxon>Magnoliopsida</taxon>
        <taxon>Liliopsida</taxon>
        <taxon>Asparagales</taxon>
        <taxon>Orchidaceae</taxon>
        <taxon>Epidendroideae</taxon>
        <taxon>Malaxideae</taxon>
        <taxon>Dendrobiinae</taxon>
        <taxon>Dendrobium</taxon>
    </lineage>
</organism>
<keyword evidence="2" id="KW-1185">Reference proteome</keyword>
<evidence type="ECO:0000313" key="1">
    <source>
        <dbReference type="EMBL" id="KAI0498101.1"/>
    </source>
</evidence>
<name>A0A8T3APV2_DENNO</name>
<dbReference type="Proteomes" id="UP000829196">
    <property type="component" value="Unassembled WGS sequence"/>
</dbReference>